<dbReference type="GO" id="GO:0016504">
    <property type="term" value="F:peptidase activator activity"/>
    <property type="evidence" value="ECO:0007669"/>
    <property type="project" value="InterPro"/>
</dbReference>
<dbReference type="GO" id="GO:0006281">
    <property type="term" value="P:DNA repair"/>
    <property type="evidence" value="ECO:0007669"/>
    <property type="project" value="UniProtKB-KW"/>
</dbReference>
<reference evidence="12" key="1">
    <citation type="submission" date="2013-05" db="EMBL/GenBank/DDBJ databases">
        <authorList>
            <person name="Yim A.K.Y."/>
            <person name="Chan T.F."/>
            <person name="Ji K.M."/>
            <person name="Liu X.Y."/>
            <person name="Zhou J.W."/>
            <person name="Li R.Q."/>
            <person name="Yang K.Y."/>
            <person name="Li J."/>
            <person name="Li M."/>
            <person name="Law P.T.W."/>
            <person name="Wu Y.L."/>
            <person name="Cai Z.L."/>
            <person name="Qin H."/>
            <person name="Bao Y."/>
            <person name="Leung R.K.K."/>
            <person name="Ng P.K.S."/>
            <person name="Zou J."/>
            <person name="Zhong X.J."/>
            <person name="Ran P.X."/>
            <person name="Zhong N.S."/>
            <person name="Liu Z.G."/>
            <person name="Tsui S.K.W."/>
        </authorList>
    </citation>
    <scope>NUCLEOTIDE SEQUENCE</scope>
    <source>
        <strain evidence="12">Derf</strain>
        <tissue evidence="12">Whole organism</tissue>
    </source>
</reference>
<feature type="domain" description="Proteasome activator complex subunit 4 C-terminal" evidence="9">
    <location>
        <begin position="1662"/>
        <end position="1746"/>
    </location>
</feature>
<evidence type="ECO:0000259" key="11">
    <source>
        <dbReference type="Pfam" id="PF23096"/>
    </source>
</evidence>
<dbReference type="PANTHER" id="PTHR32170">
    <property type="entry name" value="PROTEASOME ACTIVATOR COMPLEX SUBUNIT 4"/>
    <property type="match status" value="1"/>
</dbReference>
<name>A0A922L3X3_DERFA</name>
<dbReference type="Proteomes" id="UP000790347">
    <property type="component" value="Unassembled WGS sequence"/>
</dbReference>
<dbReference type="InterPro" id="IPR011989">
    <property type="entry name" value="ARM-like"/>
</dbReference>
<dbReference type="EMBL" id="ASGP02000003">
    <property type="protein sequence ID" value="KAH9516070.1"/>
    <property type="molecule type" value="Genomic_DNA"/>
</dbReference>
<dbReference type="GO" id="GO:0000502">
    <property type="term" value="C:proteasome complex"/>
    <property type="evidence" value="ECO:0007669"/>
    <property type="project" value="UniProtKB-KW"/>
</dbReference>
<keyword evidence="6" id="KW-0227">DNA damage</keyword>
<dbReference type="InterPro" id="IPR035309">
    <property type="entry name" value="PSME4"/>
</dbReference>
<reference evidence="12" key="2">
    <citation type="journal article" date="2022" name="Res Sq">
        <title>Comparative Genomics Reveals Insights into the Divergent Evolution of Astigmatic Mites and Household Pest Adaptations.</title>
        <authorList>
            <person name="Xiong Q."/>
            <person name="Wan A.T.-Y."/>
            <person name="Liu X.-Y."/>
            <person name="Fung C.S.-H."/>
            <person name="Xiao X."/>
            <person name="Malainual N."/>
            <person name="Hou J."/>
            <person name="Wang L."/>
            <person name="Wang M."/>
            <person name="Yang K."/>
            <person name="Cui Y."/>
            <person name="Leung E."/>
            <person name="Nong W."/>
            <person name="Shin S.-K."/>
            <person name="Au S."/>
            <person name="Jeong K.Y."/>
            <person name="Chew F.T."/>
            <person name="Hui J."/>
            <person name="Leung T.F."/>
            <person name="Tungtrongchitr A."/>
            <person name="Zhong N."/>
            <person name="Liu Z."/>
            <person name="Tsui S."/>
        </authorList>
    </citation>
    <scope>NUCLEOTIDE SEQUENCE</scope>
    <source>
        <strain evidence="12">Derf</strain>
        <tissue evidence="12">Whole organism</tissue>
    </source>
</reference>
<dbReference type="InterPro" id="IPR021843">
    <property type="entry name" value="PSME4_C"/>
</dbReference>
<comment type="caution">
    <text evidence="12">The sequence shown here is derived from an EMBL/GenBank/DDBJ whole genome shotgun (WGS) entry which is preliminary data.</text>
</comment>
<evidence type="ECO:0000256" key="6">
    <source>
        <dbReference type="ARBA" id="ARBA00022763"/>
    </source>
</evidence>
<evidence type="ECO:0000256" key="1">
    <source>
        <dbReference type="ARBA" id="ARBA00004324"/>
    </source>
</evidence>
<evidence type="ECO:0000256" key="3">
    <source>
        <dbReference type="ARBA" id="ARBA00005739"/>
    </source>
</evidence>
<sequence length="1747" mass="207602">MSSNFCFVNFTIMDEQIIDNFLESDVYTIDDYLEDDFEITDGNGEKMLQKINFYNRCLPYYEQLERMRVKYWENLKNNLSCSMLSNNNDCLFSKWIDTFSSYISIYDLAFTKEEHIFLIKLFHNSLAFFEYDYQLSKKLIELLSRLLRETKHITRLDLELDWRVLYTLYENITNSKCKFGISVKHEQKRKLKQLICFARAYFSKDSTKEMLDEWKQYLCIHNEKYRRYMEYFSLFLPTLLPPEEHEFGFKLWLDDFIDMLNWSQVPYTTLSNLLARLAEDVYGYIDWEPYLPYFFQKLNSKPNIIYLLDCLKIFTWTISPSNTKNFKKFLLIAKNSRDNFISKYYSFVPYALAIMITRRYKKEQQNLWFHYAHGNHKLDEKTINAIGAILLENFIDSYFCKTQSTDNYQFLYGILNLNHKLVAERIPEKLQIAYEQISEPWRLKAILKLYSVSIFPIIMDNQIGPKNRIELVPMLFQLIETFNTYDHDLCMAQLIAIKSILILEFPIIDCSSLCQISDKVLTEYELEMCLQSVRLEEFPICFMRCCQNIIDSNNENLFADLAKMDSLSCIVFFILTRTSEKIAKAFIDNFFSFIISNIYENGYIVIKIIMNSIAMVYPDYMMKKLFPLISEHLKMLAVNKDIKLSKSLEKDLKYHVKIFGYLFYCNAELLSLYQEEILILLEEISHLNLDSNSSIVYNLLINLYNSLISEKNFVSVQELKPEMMMFENWPKLITIKEFSTKWHKQTTNGLNFAHRLLKIFIKNKLILLENWIETKIEMTNDELLKNLKFISLFDELTISSPEFLSFPANDSSSYLSNMDNPFLNDLIKCREHIIIVMHKVLTKLEKMNSDDTRSYKAIIDIYAAMLTKSSHFPCKKFKQIRLYERRTNPNEFLWFLHLNAANARDRFIRKELINVMRKRLTEMDITIMKNLISLSRSNYQSIRRNVKSTLAKIFQYHVNSSLLISDEIIYNLNIQDTDSLIGVLDLLHLNEDRSLMFCSSWDTLLKLYPILIRTKFSEKPEITRIFDEDFELLFQNNYFMKPLEKNYSLESLFSYFEEGKSLNFTPIAEDVIEAFRQKIMDSNQNNRAAYNKLINQLLTIMLNENLHWRFYYFGFLLLNYLIRTDIDFPINGVRFFIHNLAHDLLLIRKIARTGLVKIMQIMLPKKITSRIEGLESINYDENDLGCLHNEEIFDRQLFLDKNHHGYYKNLPFKIKKFDSFEKNAQFEVLSIEFNKSTFLDKVFTLNSIENGTRISDENIKFWKLYFTLIKLEFSDQIFSRVTLLLDKHRYNYDKYALEVLCGLTKASKHFEYHAYKKFQTFFLVIIEKYFFNLDSESKTFWDELFYSLFHFGDLKRSLWCVKFLIKKTTNSVELSPFYQYEILLKLRKAIRDNWKYPMVSKNVRAHILENINHPYQQVRYIHGILLNYTFFFPLGLKSEQVNFDHNYNNHCTLAPIFQYLNEKLSILLEEKNSEIDVTSFKSDLLDSNTNNGKNLLNVIETICSFCTFHKLNSSFEHLPGLQLILPILCVIRTNNPVMSLINNAIDHIARSNYHTEEKIEQILAIVNKLSNNWNWRSRKTILRFLQIFIRSNNFLLITFKYNDQIEKIIVRLLTDETVEVRNAAFSTFSQLLENGLISDKRRDELIYLFRSKSSDMSSDISERHGSILGLCAFVYAFPNEIPDFIPEILLFLTGHVRSISVISNSVTKTLRFFKKHHIEDWAIHKRKFSSDQLSQLNDVLISPSYYC</sequence>
<protein>
    <submittedName>
        <fullName evidence="12">Proteasome activator complex subunit 4</fullName>
    </submittedName>
</protein>
<evidence type="ECO:0000313" key="12">
    <source>
        <dbReference type="EMBL" id="KAH9516070.1"/>
    </source>
</evidence>
<evidence type="ECO:0000256" key="5">
    <source>
        <dbReference type="ARBA" id="ARBA00022737"/>
    </source>
</evidence>
<dbReference type="Pfam" id="PF16507">
    <property type="entry name" value="HEAT_PSME4_mid"/>
    <property type="match status" value="1"/>
</dbReference>
<dbReference type="GO" id="GO:0005829">
    <property type="term" value="C:cytosol"/>
    <property type="evidence" value="ECO:0007669"/>
    <property type="project" value="TreeGrafter"/>
</dbReference>
<gene>
    <name evidence="12" type="primary">PSME4</name>
    <name evidence="12" type="ORF">DERF_006833</name>
</gene>
<accession>A0A922L3X3</accession>
<keyword evidence="12" id="KW-0647">Proteasome</keyword>
<dbReference type="GO" id="GO:0070628">
    <property type="term" value="F:proteasome binding"/>
    <property type="evidence" value="ECO:0007669"/>
    <property type="project" value="InterPro"/>
</dbReference>
<keyword evidence="8" id="KW-0539">Nucleus</keyword>
<comment type="similarity">
    <text evidence="3">Belongs to the BLM10 family.</text>
</comment>
<keyword evidence="4" id="KW-0963">Cytoplasm</keyword>
<dbReference type="Pfam" id="PF23096">
    <property type="entry name" value="HEAT_PSME4"/>
    <property type="match status" value="1"/>
</dbReference>
<feature type="domain" description="Proteasome activator complex subunit 4-like HEAT repeat-like" evidence="11">
    <location>
        <begin position="1133"/>
        <end position="1379"/>
    </location>
</feature>
<evidence type="ECO:0000256" key="4">
    <source>
        <dbReference type="ARBA" id="ARBA00022490"/>
    </source>
</evidence>
<evidence type="ECO:0000256" key="8">
    <source>
        <dbReference type="ARBA" id="ARBA00023242"/>
    </source>
</evidence>
<keyword evidence="7" id="KW-0234">DNA repair</keyword>
<evidence type="ECO:0000256" key="2">
    <source>
        <dbReference type="ARBA" id="ARBA00004496"/>
    </source>
</evidence>
<dbReference type="InterPro" id="IPR032430">
    <property type="entry name" value="Blm10_mid"/>
</dbReference>
<evidence type="ECO:0000259" key="10">
    <source>
        <dbReference type="Pfam" id="PF16507"/>
    </source>
</evidence>
<evidence type="ECO:0000256" key="7">
    <source>
        <dbReference type="ARBA" id="ARBA00023204"/>
    </source>
</evidence>
<comment type="subcellular location">
    <subcellularLocation>
        <location evidence="2">Cytoplasm</location>
    </subcellularLocation>
    <subcellularLocation>
        <location evidence="1">Nucleus speckle</location>
    </subcellularLocation>
</comment>
<dbReference type="GO" id="GO:0016607">
    <property type="term" value="C:nuclear speck"/>
    <property type="evidence" value="ECO:0007669"/>
    <property type="project" value="UniProtKB-SubCell"/>
</dbReference>
<dbReference type="InterPro" id="IPR055455">
    <property type="entry name" value="HEAT_PSME4"/>
</dbReference>
<dbReference type="InterPro" id="IPR016024">
    <property type="entry name" value="ARM-type_fold"/>
</dbReference>
<proteinExistence type="inferred from homology"/>
<keyword evidence="13" id="KW-1185">Reference proteome</keyword>
<organism evidence="12 13">
    <name type="scientific">Dermatophagoides farinae</name>
    <name type="common">American house dust mite</name>
    <dbReference type="NCBI Taxonomy" id="6954"/>
    <lineage>
        <taxon>Eukaryota</taxon>
        <taxon>Metazoa</taxon>
        <taxon>Ecdysozoa</taxon>
        <taxon>Arthropoda</taxon>
        <taxon>Chelicerata</taxon>
        <taxon>Arachnida</taxon>
        <taxon>Acari</taxon>
        <taxon>Acariformes</taxon>
        <taxon>Sarcoptiformes</taxon>
        <taxon>Astigmata</taxon>
        <taxon>Psoroptidia</taxon>
        <taxon>Analgoidea</taxon>
        <taxon>Pyroglyphidae</taxon>
        <taxon>Dermatophagoidinae</taxon>
        <taxon>Dermatophagoides</taxon>
    </lineage>
</organism>
<feature type="domain" description="Proteasome activator Blm10 middle HEAT repeats region" evidence="10">
    <location>
        <begin position="351"/>
        <end position="790"/>
    </location>
</feature>
<keyword evidence="5" id="KW-0677">Repeat</keyword>
<dbReference type="Gene3D" id="1.25.10.10">
    <property type="entry name" value="Leucine-rich Repeat Variant"/>
    <property type="match status" value="1"/>
</dbReference>
<evidence type="ECO:0000313" key="13">
    <source>
        <dbReference type="Proteomes" id="UP000790347"/>
    </source>
</evidence>
<dbReference type="GO" id="GO:0010499">
    <property type="term" value="P:proteasomal ubiquitin-independent protein catabolic process"/>
    <property type="evidence" value="ECO:0007669"/>
    <property type="project" value="TreeGrafter"/>
</dbReference>
<evidence type="ECO:0000259" key="9">
    <source>
        <dbReference type="Pfam" id="PF11919"/>
    </source>
</evidence>
<dbReference type="SUPFAM" id="SSF48371">
    <property type="entry name" value="ARM repeat"/>
    <property type="match status" value="1"/>
</dbReference>
<dbReference type="Pfam" id="PF11919">
    <property type="entry name" value="PSME4_C"/>
    <property type="match status" value="1"/>
</dbReference>
<dbReference type="PANTHER" id="PTHR32170:SF3">
    <property type="entry name" value="PROTEASOME ACTIVATOR COMPLEX SUBUNIT 4"/>
    <property type="match status" value="1"/>
</dbReference>